<dbReference type="EMBL" id="CP042425">
    <property type="protein sequence ID" value="QEL18874.1"/>
    <property type="molecule type" value="Genomic_DNA"/>
</dbReference>
<evidence type="ECO:0000313" key="2">
    <source>
        <dbReference type="Proteomes" id="UP000324974"/>
    </source>
</evidence>
<accession>A0A5C1ANT0</accession>
<name>A0A5C1ANT0_9BACT</name>
<dbReference type="RefSeq" id="WP_149113320.1">
    <property type="nucleotide sequence ID" value="NZ_CP042425.1"/>
</dbReference>
<reference evidence="2" key="1">
    <citation type="submission" date="2019-08" db="EMBL/GenBank/DDBJ databases">
        <title>Limnoglobus roseus gen. nov., sp. nov., a novel freshwater planctomycete with a giant genome from the family Gemmataceae.</title>
        <authorList>
            <person name="Kulichevskaya I.S."/>
            <person name="Naumoff D.G."/>
            <person name="Miroshnikov K."/>
            <person name="Ivanova A."/>
            <person name="Philippov D.A."/>
            <person name="Hakobyan A."/>
            <person name="Rijpstra I.C."/>
            <person name="Sinninghe Damste J.S."/>
            <person name="Liesack W."/>
            <person name="Dedysh S.N."/>
        </authorList>
    </citation>
    <scope>NUCLEOTIDE SEQUENCE [LARGE SCALE GENOMIC DNA]</scope>
    <source>
        <strain evidence="2">PX52</strain>
    </source>
</reference>
<dbReference type="Proteomes" id="UP000324974">
    <property type="component" value="Chromosome"/>
</dbReference>
<evidence type="ECO:0000313" key="1">
    <source>
        <dbReference type="EMBL" id="QEL18874.1"/>
    </source>
</evidence>
<dbReference type="AlphaFoldDB" id="A0A5C1ANT0"/>
<proteinExistence type="predicted"/>
<dbReference type="KEGG" id="lrs:PX52LOC_05916"/>
<protein>
    <recommendedName>
        <fullName evidence="3">Helix-turn-helix domain-containing protein</fullName>
    </recommendedName>
</protein>
<sequence length="117" mass="12473">MSATPTLPAASAEPLAPLPIVTPADGPRLYTLAEAGARLGGLTGAAVQNYIAAGRLRAVRLNESTKPRFVRVTAADLQAFIESLQEYAGQPCRRREQRGRRVGQVAQDSIFNSCDHG</sequence>
<organism evidence="1 2">
    <name type="scientific">Limnoglobus roseus</name>
    <dbReference type="NCBI Taxonomy" id="2598579"/>
    <lineage>
        <taxon>Bacteria</taxon>
        <taxon>Pseudomonadati</taxon>
        <taxon>Planctomycetota</taxon>
        <taxon>Planctomycetia</taxon>
        <taxon>Gemmatales</taxon>
        <taxon>Gemmataceae</taxon>
        <taxon>Limnoglobus</taxon>
    </lineage>
</organism>
<keyword evidence="2" id="KW-1185">Reference proteome</keyword>
<evidence type="ECO:0008006" key="3">
    <source>
        <dbReference type="Google" id="ProtNLM"/>
    </source>
</evidence>
<gene>
    <name evidence="1" type="ORF">PX52LOC_05916</name>
</gene>